<feature type="compositionally biased region" description="Polar residues" evidence="1">
    <location>
        <begin position="47"/>
        <end position="56"/>
    </location>
</feature>
<feature type="signal peptide" evidence="2">
    <location>
        <begin position="1"/>
        <end position="23"/>
    </location>
</feature>
<organism evidence="3 4">
    <name type="scientific">Marinobacter metalliresistant</name>
    <dbReference type="NCBI Taxonomy" id="2961995"/>
    <lineage>
        <taxon>Bacteria</taxon>
        <taxon>Pseudomonadati</taxon>
        <taxon>Pseudomonadota</taxon>
        <taxon>Gammaproteobacteria</taxon>
        <taxon>Pseudomonadales</taxon>
        <taxon>Marinobacteraceae</taxon>
        <taxon>Marinobacter</taxon>
    </lineage>
</organism>
<name>A0ABZ2W6P9_9GAMM</name>
<gene>
    <name evidence="3" type="ORF">NLK58_09255</name>
</gene>
<proteinExistence type="predicted"/>
<evidence type="ECO:0000256" key="1">
    <source>
        <dbReference type="SAM" id="MobiDB-lite"/>
    </source>
</evidence>
<dbReference type="Proteomes" id="UP001475781">
    <property type="component" value="Chromosome"/>
</dbReference>
<dbReference type="EMBL" id="CP101118">
    <property type="protein sequence ID" value="WZF90348.1"/>
    <property type="molecule type" value="Genomic_DNA"/>
</dbReference>
<feature type="region of interest" description="Disordered" evidence="1">
    <location>
        <begin position="36"/>
        <end position="56"/>
    </location>
</feature>
<accession>A0ABZ2W6P9</accession>
<feature type="chain" id="PRO_5047157287" description="DUF2946 domain-containing protein" evidence="2">
    <location>
        <begin position="24"/>
        <end position="121"/>
    </location>
</feature>
<keyword evidence="4" id="KW-1185">Reference proteome</keyword>
<evidence type="ECO:0000313" key="4">
    <source>
        <dbReference type="Proteomes" id="UP001475781"/>
    </source>
</evidence>
<keyword evidence="2" id="KW-0732">Signal</keyword>
<sequence>MIRHYLTCLLALLIALQSAVAMADTHRFHQSGTEHLEFDHTHPPTDTPNNSQLAKQTANQPDLSLYDCRHCCHCHGQVQGAVVLTGAASHLAVLLSGNGQADYQANLTSGIFPSLFRPPIA</sequence>
<evidence type="ECO:0000256" key="2">
    <source>
        <dbReference type="SAM" id="SignalP"/>
    </source>
</evidence>
<reference evidence="3 4" key="1">
    <citation type="submission" date="2022-07" db="EMBL/GenBank/DDBJ databases">
        <title>A copper resistant bacterium isolated from sediment samples of deep sea hydrothermal areas.</title>
        <authorList>
            <person name="Zeng X."/>
        </authorList>
    </citation>
    <scope>NUCLEOTIDE SEQUENCE [LARGE SCALE GENOMIC DNA]</scope>
    <source>
        <strain evidence="4">CuT 6</strain>
    </source>
</reference>
<evidence type="ECO:0008006" key="5">
    <source>
        <dbReference type="Google" id="ProtNLM"/>
    </source>
</evidence>
<evidence type="ECO:0000313" key="3">
    <source>
        <dbReference type="EMBL" id="WZF90348.1"/>
    </source>
</evidence>
<dbReference type="RefSeq" id="WP_117618239.1">
    <property type="nucleotide sequence ID" value="NZ_CP101118.1"/>
</dbReference>
<protein>
    <recommendedName>
        <fullName evidence="5">DUF2946 domain-containing protein</fullName>
    </recommendedName>
</protein>